<dbReference type="GO" id="GO:0046872">
    <property type="term" value="F:metal ion binding"/>
    <property type="evidence" value="ECO:0007669"/>
    <property type="project" value="UniProtKB-KW"/>
</dbReference>
<keyword evidence="2" id="KW-0479">Metal-binding</keyword>
<dbReference type="PANTHER" id="PTHR43498">
    <property type="entry name" value="FERREDOXIN:COB-COM HETERODISULFIDE REDUCTASE SUBUNIT A"/>
    <property type="match status" value="1"/>
</dbReference>
<name>A0A0S8FUS9_UNCW3</name>
<dbReference type="Pfam" id="PF00890">
    <property type="entry name" value="FAD_binding_2"/>
    <property type="match status" value="1"/>
</dbReference>
<evidence type="ECO:0000259" key="6">
    <source>
        <dbReference type="Pfam" id="PF00890"/>
    </source>
</evidence>
<gene>
    <name evidence="7" type="ORF">AMJ83_04235</name>
</gene>
<organism evidence="7 8">
    <name type="scientific">candidate division WOR_3 bacterium SM23_42</name>
    <dbReference type="NCBI Taxonomy" id="1703779"/>
    <lineage>
        <taxon>Bacteria</taxon>
        <taxon>Bacteria division WOR-3</taxon>
    </lineage>
</organism>
<keyword evidence="1" id="KW-0285">Flavoprotein</keyword>
<dbReference type="PANTHER" id="PTHR43498:SF1">
    <property type="entry name" value="COB--COM HETERODISULFIDE REDUCTASE IRON-SULFUR SUBUNIT A"/>
    <property type="match status" value="1"/>
</dbReference>
<dbReference type="SUPFAM" id="SSF51971">
    <property type="entry name" value="Nucleotide-binding domain"/>
    <property type="match status" value="1"/>
</dbReference>
<dbReference type="EMBL" id="LJUJ01000006">
    <property type="protein sequence ID" value="KPK64033.1"/>
    <property type="molecule type" value="Genomic_DNA"/>
</dbReference>
<evidence type="ECO:0000256" key="5">
    <source>
        <dbReference type="ARBA" id="ARBA00023014"/>
    </source>
</evidence>
<dbReference type="GO" id="GO:0016491">
    <property type="term" value="F:oxidoreductase activity"/>
    <property type="evidence" value="ECO:0007669"/>
    <property type="project" value="UniProtKB-KW"/>
</dbReference>
<dbReference type="InterPro" id="IPR039650">
    <property type="entry name" value="HdrA-like"/>
</dbReference>
<sequence>MPQDDLKIGVFICECGTNIAGSVDVDKLVEDAKNFGNVVYTAKNRYMCSEPGQAEIKNAIKEQKLDRVIIAACSPRMHEPTFRECVSSVGMNPYLVDMANIREQCSWVHMGMREAATQKAKDITKAYVARARYLAAQDETEILVEKATLIIGGGIAGMQSALDLADAGYQVYLVEKEPALGGIMAQLAKTFPTMDCAI</sequence>
<dbReference type="AlphaFoldDB" id="A0A0S8FUS9"/>
<feature type="domain" description="FAD-dependent oxidoreductase 2 FAD-binding" evidence="6">
    <location>
        <begin position="149"/>
        <end position="182"/>
    </location>
</feature>
<dbReference type="STRING" id="1703779.AMJ83_04235"/>
<reference evidence="7 8" key="1">
    <citation type="journal article" date="2015" name="Microbiome">
        <title>Genomic resolution of linkages in carbon, nitrogen, and sulfur cycling among widespread estuary sediment bacteria.</title>
        <authorList>
            <person name="Baker B.J."/>
            <person name="Lazar C.S."/>
            <person name="Teske A.P."/>
            <person name="Dick G.J."/>
        </authorList>
    </citation>
    <scope>NUCLEOTIDE SEQUENCE [LARGE SCALE GENOMIC DNA]</scope>
    <source>
        <strain evidence="7">SM23_42</strain>
    </source>
</reference>
<dbReference type="Proteomes" id="UP000051373">
    <property type="component" value="Unassembled WGS sequence"/>
</dbReference>
<evidence type="ECO:0000256" key="1">
    <source>
        <dbReference type="ARBA" id="ARBA00022630"/>
    </source>
</evidence>
<proteinExistence type="predicted"/>
<evidence type="ECO:0000256" key="4">
    <source>
        <dbReference type="ARBA" id="ARBA00023004"/>
    </source>
</evidence>
<evidence type="ECO:0000313" key="8">
    <source>
        <dbReference type="Proteomes" id="UP000051373"/>
    </source>
</evidence>
<keyword evidence="3" id="KW-0560">Oxidoreductase</keyword>
<accession>A0A0S8FUS9</accession>
<dbReference type="PATRIC" id="fig|1703779.3.peg.930"/>
<dbReference type="InterPro" id="IPR003953">
    <property type="entry name" value="FAD-dep_OxRdtase_2_FAD-bd"/>
</dbReference>
<protein>
    <recommendedName>
        <fullName evidence="6">FAD-dependent oxidoreductase 2 FAD-binding domain-containing protein</fullName>
    </recommendedName>
</protein>
<comment type="caution">
    <text evidence="7">The sequence shown here is derived from an EMBL/GenBank/DDBJ whole genome shotgun (WGS) entry which is preliminary data.</text>
</comment>
<dbReference type="GO" id="GO:0051536">
    <property type="term" value="F:iron-sulfur cluster binding"/>
    <property type="evidence" value="ECO:0007669"/>
    <property type="project" value="UniProtKB-KW"/>
</dbReference>
<keyword evidence="5" id="KW-0411">Iron-sulfur</keyword>
<dbReference type="Gene3D" id="3.40.50.720">
    <property type="entry name" value="NAD(P)-binding Rossmann-like Domain"/>
    <property type="match status" value="1"/>
</dbReference>
<evidence type="ECO:0000256" key="3">
    <source>
        <dbReference type="ARBA" id="ARBA00023002"/>
    </source>
</evidence>
<keyword evidence="4" id="KW-0408">Iron</keyword>
<evidence type="ECO:0000313" key="7">
    <source>
        <dbReference type="EMBL" id="KPK64033.1"/>
    </source>
</evidence>
<evidence type="ECO:0000256" key="2">
    <source>
        <dbReference type="ARBA" id="ARBA00022723"/>
    </source>
</evidence>